<evidence type="ECO:0000313" key="1">
    <source>
        <dbReference type="EMBL" id="SEL19886.1"/>
    </source>
</evidence>
<keyword evidence="2" id="KW-1185">Reference proteome</keyword>
<sequence>MRILWTVLLALYLLPAQAEVLKFAFAANEPPISTQAGGVASGLIPELAELVVRLTPELQYQGTVLPWARAQYDVERGKLDALLTYPSDSRKAYALFTATPAYHLDFGYLIFHKDHPKRAQLEAAKSFADLESFIFVAQQGAEFEEQNVPASINRLYANQLDGVMHLLLKRRDGDFAIMQPEQAVYLAKGFGYARDLAMQSVDFIPDAKIPFHVGIRRSHPQAAVLIERIEQTLHSQAFQREREALLQRYR</sequence>
<protein>
    <submittedName>
        <fullName evidence="1">Polar amino acid transport system substrate-binding protein</fullName>
    </submittedName>
</protein>
<gene>
    <name evidence="1" type="ORF">SAMN05216214_10959</name>
</gene>
<evidence type="ECO:0000313" key="2">
    <source>
        <dbReference type="Proteomes" id="UP000185766"/>
    </source>
</evidence>
<dbReference type="STRING" id="1429083.GCA_001885685_03007"/>
<dbReference type="RefSeq" id="WP_074867922.1">
    <property type="nucleotide sequence ID" value="NZ_FOAS01000009.1"/>
</dbReference>
<dbReference type="Proteomes" id="UP000185766">
    <property type="component" value="Unassembled WGS sequence"/>
</dbReference>
<name>A0A1H7N8E0_9GAMM</name>
<dbReference type="SUPFAM" id="SSF53850">
    <property type="entry name" value="Periplasmic binding protein-like II"/>
    <property type="match status" value="1"/>
</dbReference>
<dbReference type="AlphaFoldDB" id="A0A1H7N8E0"/>
<reference evidence="1 2" key="1">
    <citation type="submission" date="2016-10" db="EMBL/GenBank/DDBJ databases">
        <authorList>
            <person name="de Groot N.N."/>
        </authorList>
    </citation>
    <scope>NUCLEOTIDE SEQUENCE [LARGE SCALE GENOMIC DNA]</scope>
    <source>
        <strain evidence="1 2">JCM 19513</strain>
    </source>
</reference>
<accession>A0A1H7N8E0</accession>
<dbReference type="EMBL" id="FOAS01000009">
    <property type="protein sequence ID" value="SEL19886.1"/>
    <property type="molecule type" value="Genomic_DNA"/>
</dbReference>
<dbReference type="Gene3D" id="3.40.190.10">
    <property type="entry name" value="Periplasmic binding protein-like II"/>
    <property type="match status" value="2"/>
</dbReference>
<organism evidence="1 2">
    <name type="scientific">Atopomonas hussainii</name>
    <dbReference type="NCBI Taxonomy" id="1429083"/>
    <lineage>
        <taxon>Bacteria</taxon>
        <taxon>Pseudomonadati</taxon>
        <taxon>Pseudomonadota</taxon>
        <taxon>Gammaproteobacteria</taxon>
        <taxon>Pseudomonadales</taxon>
        <taxon>Pseudomonadaceae</taxon>
        <taxon>Atopomonas</taxon>
    </lineage>
</organism>
<proteinExistence type="predicted"/>